<evidence type="ECO:0000313" key="2">
    <source>
        <dbReference type="Proteomes" id="UP001443914"/>
    </source>
</evidence>
<organism evidence="1 2">
    <name type="scientific">Saponaria officinalis</name>
    <name type="common">Common soapwort</name>
    <name type="synonym">Lychnis saponaria</name>
    <dbReference type="NCBI Taxonomy" id="3572"/>
    <lineage>
        <taxon>Eukaryota</taxon>
        <taxon>Viridiplantae</taxon>
        <taxon>Streptophyta</taxon>
        <taxon>Embryophyta</taxon>
        <taxon>Tracheophyta</taxon>
        <taxon>Spermatophyta</taxon>
        <taxon>Magnoliopsida</taxon>
        <taxon>eudicotyledons</taxon>
        <taxon>Gunneridae</taxon>
        <taxon>Pentapetalae</taxon>
        <taxon>Caryophyllales</taxon>
        <taxon>Caryophyllaceae</taxon>
        <taxon>Caryophylleae</taxon>
        <taxon>Saponaria</taxon>
    </lineage>
</organism>
<reference evidence="1" key="1">
    <citation type="submission" date="2024-03" db="EMBL/GenBank/DDBJ databases">
        <title>WGS assembly of Saponaria officinalis var. Norfolk2.</title>
        <authorList>
            <person name="Jenkins J."/>
            <person name="Shu S."/>
            <person name="Grimwood J."/>
            <person name="Barry K."/>
            <person name="Goodstein D."/>
            <person name="Schmutz J."/>
            <person name="Leebens-Mack J."/>
            <person name="Osbourn A."/>
        </authorList>
    </citation>
    <scope>NUCLEOTIDE SEQUENCE [LARGE SCALE GENOMIC DNA]</scope>
    <source>
        <strain evidence="1">JIC</strain>
    </source>
</reference>
<evidence type="ECO:0008006" key="3">
    <source>
        <dbReference type="Google" id="ProtNLM"/>
    </source>
</evidence>
<dbReference type="AlphaFoldDB" id="A0AAW1MN42"/>
<dbReference type="PANTHER" id="PTHR46250">
    <property type="entry name" value="MYB/SANT-LIKE DNA-BINDING DOMAIN PROTEIN-RELATED"/>
    <property type="match status" value="1"/>
</dbReference>
<keyword evidence="2" id="KW-1185">Reference proteome</keyword>
<dbReference type="Proteomes" id="UP001443914">
    <property type="component" value="Unassembled WGS sequence"/>
</dbReference>
<dbReference type="EMBL" id="JBDFQZ010000002">
    <property type="protein sequence ID" value="KAK9750283.1"/>
    <property type="molecule type" value="Genomic_DNA"/>
</dbReference>
<gene>
    <name evidence="1" type="ORF">RND81_02G184200</name>
</gene>
<accession>A0AAW1MN42</accession>
<protein>
    <recommendedName>
        <fullName evidence="3">Myb/SANT-like domain-containing protein</fullName>
    </recommendedName>
</protein>
<evidence type="ECO:0000313" key="1">
    <source>
        <dbReference type="EMBL" id="KAK9750283.1"/>
    </source>
</evidence>
<name>A0AAW1MN42_SAPOF</name>
<proteinExistence type="predicted"/>
<sequence length="259" mass="29823">MDIEQLSQVPHIETKIKLFKDKYNALTEIFRTSGFFWDDEKHMIKKKTLEREVDSMCERQSYDAFCRQNKNARGLWNVSFPYFDKLSIIYGPDRATETNSKTFAQAVDNQQNKVIDLTRSESYEDENIDDNESLYQSTQFDPSGPVSKKAKMKRKMSEVVDLTTSFKVMSSNLSGFMNGMNAHMSTITNALSTTQQHEQAIMLLGVQGLTRYGALLAAQKLASSPSDLFFFFYQSPDEAWKTEFIINLFHPHLPQNENI</sequence>
<dbReference type="PANTHER" id="PTHR46250:SF15">
    <property type="entry name" value="OS01G0523800 PROTEIN"/>
    <property type="match status" value="1"/>
</dbReference>
<comment type="caution">
    <text evidence="1">The sequence shown here is derived from an EMBL/GenBank/DDBJ whole genome shotgun (WGS) entry which is preliminary data.</text>
</comment>